<comment type="caution">
    <text evidence="2">The sequence shown here is derived from an EMBL/GenBank/DDBJ whole genome shotgun (WGS) entry which is preliminary data.</text>
</comment>
<keyword evidence="1" id="KW-1133">Transmembrane helix</keyword>
<dbReference type="EMBL" id="QEFC01001470">
    <property type="protein sequence ID" value="KAE9457608.1"/>
    <property type="molecule type" value="Genomic_DNA"/>
</dbReference>
<feature type="non-terminal residue" evidence="2">
    <location>
        <position position="1"/>
    </location>
</feature>
<reference evidence="2 3" key="1">
    <citation type="journal article" date="2019" name="Genome Biol. Evol.">
        <title>The Rhododendron genome and chromosomal organization provide insight into shared whole-genome duplications across the heath family (Ericaceae).</title>
        <authorList>
            <person name="Soza V.L."/>
            <person name="Lindsley D."/>
            <person name="Waalkes A."/>
            <person name="Ramage E."/>
            <person name="Patwardhan R.P."/>
            <person name="Burton J.N."/>
            <person name="Adey A."/>
            <person name="Kumar A."/>
            <person name="Qiu R."/>
            <person name="Shendure J."/>
            <person name="Hall B."/>
        </authorList>
    </citation>
    <scope>NUCLEOTIDE SEQUENCE [LARGE SCALE GENOMIC DNA]</scope>
    <source>
        <strain evidence="2">RSF 1966-606</strain>
    </source>
</reference>
<dbReference type="Proteomes" id="UP000428333">
    <property type="component" value="Linkage Group LG06"/>
</dbReference>
<sequence>MGTVKVQVPQGGWDEHLDELSTGITKPTNPNNVMQVLRGFSIPLTLKPTTRGFICLALNLGCLGRSWCLRRTRKYARTKNCLAVAREVRPSEDTSKWRWVRSVESLLERGRRLTTPSLLGDFFLAYLGSRPWHLDAHFPLSVMPETIFYFIGFAFFCLESLISIWVIQQVYMYFRGSGKETEMKRDVARRTMMAAM</sequence>
<name>A0A6A4LTG5_9ERIC</name>
<evidence type="ECO:0000313" key="2">
    <source>
        <dbReference type="EMBL" id="KAE9457608.1"/>
    </source>
</evidence>
<dbReference type="OrthoDB" id="242866at2759"/>
<keyword evidence="1" id="KW-0812">Transmembrane</keyword>
<keyword evidence="3" id="KW-1185">Reference proteome</keyword>
<evidence type="ECO:0000256" key="1">
    <source>
        <dbReference type="SAM" id="Phobius"/>
    </source>
</evidence>
<evidence type="ECO:0000313" key="3">
    <source>
        <dbReference type="Proteomes" id="UP000428333"/>
    </source>
</evidence>
<feature type="transmembrane region" description="Helical" evidence="1">
    <location>
        <begin position="147"/>
        <end position="167"/>
    </location>
</feature>
<organism evidence="2 3">
    <name type="scientific">Rhododendron williamsianum</name>
    <dbReference type="NCBI Taxonomy" id="262921"/>
    <lineage>
        <taxon>Eukaryota</taxon>
        <taxon>Viridiplantae</taxon>
        <taxon>Streptophyta</taxon>
        <taxon>Embryophyta</taxon>
        <taxon>Tracheophyta</taxon>
        <taxon>Spermatophyta</taxon>
        <taxon>Magnoliopsida</taxon>
        <taxon>eudicotyledons</taxon>
        <taxon>Gunneridae</taxon>
        <taxon>Pentapetalae</taxon>
        <taxon>asterids</taxon>
        <taxon>Ericales</taxon>
        <taxon>Ericaceae</taxon>
        <taxon>Ericoideae</taxon>
        <taxon>Rhodoreae</taxon>
        <taxon>Rhododendron</taxon>
    </lineage>
</organism>
<keyword evidence="1" id="KW-0472">Membrane</keyword>
<dbReference type="AlphaFoldDB" id="A0A6A4LTG5"/>
<protein>
    <submittedName>
        <fullName evidence="2">Uncharacterized protein</fullName>
    </submittedName>
</protein>
<accession>A0A6A4LTG5</accession>
<gene>
    <name evidence="2" type="ORF">C3L33_10487</name>
</gene>
<proteinExistence type="predicted"/>